<dbReference type="InterPro" id="IPR035513">
    <property type="entry name" value="Invertase/methylesterase_inhib"/>
</dbReference>
<dbReference type="InterPro" id="IPR006501">
    <property type="entry name" value="Pectinesterase_inhib_dom"/>
</dbReference>
<evidence type="ECO:0000259" key="5">
    <source>
        <dbReference type="SMART" id="SM00856"/>
    </source>
</evidence>
<feature type="signal peptide" evidence="4">
    <location>
        <begin position="1"/>
        <end position="18"/>
    </location>
</feature>
<feature type="chain" id="PRO_5041977596" description="Pectinesterase inhibitor domain-containing protein" evidence="4">
    <location>
        <begin position="19"/>
        <end position="189"/>
    </location>
</feature>
<dbReference type="EMBL" id="CP093345">
    <property type="protein sequence ID" value="WOG93646.1"/>
    <property type="molecule type" value="Genomic_DNA"/>
</dbReference>
<evidence type="ECO:0000256" key="1">
    <source>
        <dbReference type="ARBA" id="ARBA00022729"/>
    </source>
</evidence>
<organism evidence="6 7">
    <name type="scientific">Daucus carota subsp. sativus</name>
    <name type="common">Carrot</name>
    <dbReference type="NCBI Taxonomy" id="79200"/>
    <lineage>
        <taxon>Eukaryota</taxon>
        <taxon>Viridiplantae</taxon>
        <taxon>Streptophyta</taxon>
        <taxon>Embryophyta</taxon>
        <taxon>Tracheophyta</taxon>
        <taxon>Spermatophyta</taxon>
        <taxon>Magnoliopsida</taxon>
        <taxon>eudicotyledons</taxon>
        <taxon>Gunneridae</taxon>
        <taxon>Pentapetalae</taxon>
        <taxon>asterids</taxon>
        <taxon>campanulids</taxon>
        <taxon>Apiales</taxon>
        <taxon>Apiaceae</taxon>
        <taxon>Apioideae</taxon>
        <taxon>Scandiceae</taxon>
        <taxon>Daucinae</taxon>
        <taxon>Daucus</taxon>
        <taxon>Daucus sect. Daucus</taxon>
    </lineage>
</organism>
<dbReference type="SMART" id="SM00856">
    <property type="entry name" value="PMEI"/>
    <property type="match status" value="1"/>
</dbReference>
<dbReference type="Proteomes" id="UP000077755">
    <property type="component" value="Chromosome 3"/>
</dbReference>
<dbReference type="AlphaFoldDB" id="A0AAF1AV41"/>
<feature type="domain" description="Pectinesterase inhibitor" evidence="5">
    <location>
        <begin position="30"/>
        <end position="184"/>
    </location>
</feature>
<dbReference type="PANTHER" id="PTHR35357:SF8">
    <property type="entry name" value="OS01G0111000 PROTEIN"/>
    <property type="match status" value="1"/>
</dbReference>
<dbReference type="PANTHER" id="PTHR35357">
    <property type="entry name" value="OS02G0537100 PROTEIN"/>
    <property type="match status" value="1"/>
</dbReference>
<evidence type="ECO:0000256" key="3">
    <source>
        <dbReference type="ARBA" id="ARBA00038471"/>
    </source>
</evidence>
<dbReference type="SUPFAM" id="SSF101148">
    <property type="entry name" value="Plant invertase/pectin methylesterase inhibitor"/>
    <property type="match status" value="1"/>
</dbReference>
<dbReference type="KEGG" id="dcr:108210729"/>
<evidence type="ECO:0000313" key="6">
    <source>
        <dbReference type="EMBL" id="WOG93646.1"/>
    </source>
</evidence>
<protein>
    <recommendedName>
        <fullName evidence="5">Pectinesterase inhibitor domain-containing protein</fullName>
    </recommendedName>
</protein>
<evidence type="ECO:0000256" key="4">
    <source>
        <dbReference type="SAM" id="SignalP"/>
    </source>
</evidence>
<keyword evidence="2" id="KW-1015">Disulfide bond</keyword>
<reference evidence="6" key="1">
    <citation type="journal article" date="2016" name="Nat. Genet.">
        <title>A high-quality carrot genome assembly provides new insights into carotenoid accumulation and asterid genome evolution.</title>
        <authorList>
            <person name="Iorizzo M."/>
            <person name="Ellison S."/>
            <person name="Senalik D."/>
            <person name="Zeng P."/>
            <person name="Satapoomin P."/>
            <person name="Huang J."/>
            <person name="Bowman M."/>
            <person name="Iovene M."/>
            <person name="Sanseverino W."/>
            <person name="Cavagnaro P."/>
            <person name="Yildiz M."/>
            <person name="Macko-Podgorni A."/>
            <person name="Moranska E."/>
            <person name="Grzebelus E."/>
            <person name="Grzebelus D."/>
            <person name="Ashrafi H."/>
            <person name="Zheng Z."/>
            <person name="Cheng S."/>
            <person name="Spooner D."/>
            <person name="Van Deynze A."/>
            <person name="Simon P."/>
        </authorList>
    </citation>
    <scope>NUCLEOTIDE SEQUENCE</scope>
    <source>
        <tissue evidence="6">Leaf</tissue>
    </source>
</reference>
<dbReference type="Pfam" id="PF04043">
    <property type="entry name" value="PMEI"/>
    <property type="match status" value="1"/>
</dbReference>
<dbReference type="GO" id="GO:0004857">
    <property type="term" value="F:enzyme inhibitor activity"/>
    <property type="evidence" value="ECO:0007669"/>
    <property type="project" value="InterPro"/>
</dbReference>
<evidence type="ECO:0000256" key="2">
    <source>
        <dbReference type="ARBA" id="ARBA00023157"/>
    </source>
</evidence>
<accession>A0AAF1AV41</accession>
<evidence type="ECO:0000313" key="7">
    <source>
        <dbReference type="Proteomes" id="UP000077755"/>
    </source>
</evidence>
<dbReference type="NCBIfam" id="TIGR01614">
    <property type="entry name" value="PME_inhib"/>
    <property type="match status" value="1"/>
</dbReference>
<dbReference type="CDD" id="cd14859">
    <property type="entry name" value="PMEI_like"/>
    <property type="match status" value="1"/>
</dbReference>
<name>A0AAF1AV41_DAUCS</name>
<gene>
    <name evidence="6" type="ORF">DCAR_0312932</name>
</gene>
<dbReference type="Gene3D" id="1.20.140.40">
    <property type="entry name" value="Invertase/pectin methylesterase inhibitor family protein"/>
    <property type="match status" value="1"/>
</dbReference>
<keyword evidence="7" id="KW-1185">Reference proteome</keyword>
<reference evidence="6" key="2">
    <citation type="submission" date="2022-03" db="EMBL/GenBank/DDBJ databases">
        <title>Draft title - Genomic analysis of global carrot germplasm unveils the trajectory of domestication and the origin of high carotenoid orange carrot.</title>
        <authorList>
            <person name="Iorizzo M."/>
            <person name="Ellison S."/>
            <person name="Senalik D."/>
            <person name="Macko-Podgorni A."/>
            <person name="Grzebelus D."/>
            <person name="Bostan H."/>
            <person name="Rolling W."/>
            <person name="Curaba J."/>
            <person name="Simon P."/>
        </authorList>
    </citation>
    <scope>NUCLEOTIDE SEQUENCE</scope>
    <source>
        <tissue evidence="6">Leaf</tissue>
    </source>
</reference>
<comment type="similarity">
    <text evidence="3">Belongs to the PMEI family.</text>
</comment>
<keyword evidence="1 4" id="KW-0732">Signal</keyword>
<proteinExistence type="inferred from homology"/>
<sequence length="189" mass="21020">MGKFVYLMLLLVLPASLTELFQQPFCFVNGDTDFIQKTCRTTRYYDLCLSSLESDSASLLADTRGLAVIMVRIGVVNATSTNSYLTSQLSPPKNTNTCRNAALKKRVLKGCADKYSYAGDALKYALENLKDELYDYANMNVMAAADYPGVCRNAFERYPTLVYPDQLALRENSFKQICQVVLGIIDALG</sequence>